<evidence type="ECO:0000313" key="1">
    <source>
        <dbReference type="EMBL" id="SMG01489.1"/>
    </source>
</evidence>
<name>A0A238H837_9BURK</name>
<accession>A0A238H837</accession>
<dbReference type="Proteomes" id="UP000198460">
    <property type="component" value="Unassembled WGS sequence"/>
</dbReference>
<evidence type="ECO:0000313" key="2">
    <source>
        <dbReference type="Proteomes" id="UP000198460"/>
    </source>
</evidence>
<reference evidence="1 2" key="1">
    <citation type="submission" date="2017-04" db="EMBL/GenBank/DDBJ databases">
        <authorList>
            <person name="Afonso C.L."/>
            <person name="Miller P.J."/>
            <person name="Scott M.A."/>
            <person name="Spackman E."/>
            <person name="Goraichik I."/>
            <person name="Dimitrov K.M."/>
            <person name="Suarez D.L."/>
            <person name="Swayne D.E."/>
        </authorList>
    </citation>
    <scope>NUCLEOTIDE SEQUENCE [LARGE SCALE GENOMIC DNA]</scope>
    <source>
        <strain evidence="1">LMG 28154</strain>
    </source>
</reference>
<proteinExistence type="predicted"/>
<protein>
    <submittedName>
        <fullName evidence="1">Uncharacterized protein</fullName>
    </submittedName>
</protein>
<dbReference type="AlphaFoldDB" id="A0A238H837"/>
<dbReference type="EMBL" id="FXAN01000074">
    <property type="protein sequence ID" value="SMG01489.1"/>
    <property type="molecule type" value="Genomic_DNA"/>
</dbReference>
<organism evidence="1 2">
    <name type="scientific">Burkholderia singularis</name>
    <dbReference type="NCBI Taxonomy" id="1503053"/>
    <lineage>
        <taxon>Bacteria</taxon>
        <taxon>Pseudomonadati</taxon>
        <taxon>Pseudomonadota</taxon>
        <taxon>Betaproteobacteria</taxon>
        <taxon>Burkholderiales</taxon>
        <taxon>Burkholderiaceae</taxon>
        <taxon>Burkholderia</taxon>
        <taxon>pseudomallei group</taxon>
    </lineage>
</organism>
<gene>
    <name evidence="1" type="ORF">BSIN_4368</name>
</gene>
<sequence length="38" mass="4276">MWNLIDAVRRRATAMSNCKLRAARAASFTLIACVRKIP</sequence>